<dbReference type="Proteomes" id="UP001302257">
    <property type="component" value="Chromosome"/>
</dbReference>
<gene>
    <name evidence="1" type="ORF">RAN89_06250</name>
</gene>
<reference evidence="1 2" key="1">
    <citation type="submission" date="2023-08" db="EMBL/GenBank/DDBJ databases">
        <title>Rhodoferax potami sp. nov. and Rhodoferax mekongensis sp. nov., isolated from the Mekong River in Thailand.</title>
        <authorList>
            <person name="Kitikhun S."/>
            <person name="Charoenyingcharoen P."/>
            <person name="Siriarchawattana P."/>
            <person name="Likhitrattanapisal S."/>
            <person name="Nilsakha T."/>
            <person name="Chanpet A."/>
            <person name="Rattanawaree P."/>
            <person name="Ingsriswang S."/>
        </authorList>
    </citation>
    <scope>NUCLEOTIDE SEQUENCE [LARGE SCALE GENOMIC DNA]</scope>
    <source>
        <strain evidence="1 2">TBRC 17307</strain>
    </source>
</reference>
<dbReference type="RefSeq" id="WP_313868750.1">
    <property type="nucleotide sequence ID" value="NZ_CP132507.1"/>
</dbReference>
<protein>
    <submittedName>
        <fullName evidence="1">Uncharacterized protein</fullName>
    </submittedName>
</protein>
<accession>A0ABZ0B284</accession>
<evidence type="ECO:0000313" key="2">
    <source>
        <dbReference type="Proteomes" id="UP001302257"/>
    </source>
</evidence>
<name>A0ABZ0B284_9BURK</name>
<keyword evidence="2" id="KW-1185">Reference proteome</keyword>
<sequence length="70" mass="7914">MTYQGHLSDGSSVQKHSAGGLYPYVIFAKDTPHGLRYGVLCPNGHETALYPYYQAEATAERFKERRMFLS</sequence>
<evidence type="ECO:0000313" key="1">
    <source>
        <dbReference type="EMBL" id="WNO06028.1"/>
    </source>
</evidence>
<organism evidence="1 2">
    <name type="scientific">Rhodoferax mekongensis</name>
    <dbReference type="NCBI Taxonomy" id="3068341"/>
    <lineage>
        <taxon>Bacteria</taxon>
        <taxon>Pseudomonadati</taxon>
        <taxon>Pseudomonadota</taxon>
        <taxon>Betaproteobacteria</taxon>
        <taxon>Burkholderiales</taxon>
        <taxon>Comamonadaceae</taxon>
        <taxon>Rhodoferax</taxon>
    </lineage>
</organism>
<dbReference type="EMBL" id="CP132507">
    <property type="protein sequence ID" value="WNO06028.1"/>
    <property type="molecule type" value="Genomic_DNA"/>
</dbReference>
<proteinExistence type="predicted"/>